<keyword evidence="4" id="KW-1185">Reference proteome</keyword>
<feature type="region of interest" description="Disordered" evidence="1">
    <location>
        <begin position="1"/>
        <end position="30"/>
    </location>
</feature>
<organism evidence="3 4">
    <name type="scientific">Bifidobacterium saimiriisciurei</name>
    <dbReference type="NCBI Taxonomy" id="2661627"/>
    <lineage>
        <taxon>Bacteria</taxon>
        <taxon>Bacillati</taxon>
        <taxon>Actinomycetota</taxon>
        <taxon>Actinomycetes</taxon>
        <taxon>Bifidobacteriales</taxon>
        <taxon>Bifidobacteriaceae</taxon>
        <taxon>Bifidobacterium</taxon>
    </lineage>
</organism>
<name>A0ABX0CBI0_9BIFI</name>
<evidence type="ECO:0000256" key="2">
    <source>
        <dbReference type="SAM" id="Phobius"/>
    </source>
</evidence>
<feature type="transmembrane region" description="Helical" evidence="2">
    <location>
        <begin position="75"/>
        <end position="94"/>
    </location>
</feature>
<feature type="transmembrane region" description="Helical" evidence="2">
    <location>
        <begin position="50"/>
        <end position="69"/>
    </location>
</feature>
<sequence length="480" mass="52100">MSTDMDTNVDTELKGNTITDETSEHAERLDEGSPATLWQHMRQWWHEPHFIGKTTLAMLILLAFGNIYAMTDGSISPAGVQACYLIAYAALALWQRWPRIMGPILLVIMPIACVITRVYTVADVWPLYLAALLGIGYLMPKWLGAVAPVIGVGVEIGSAMAIDGGVIHPAMFGALNPVAGIVAGYVNAMLTADGTAGASPNTMDWSTTPDSPITTLLAVTSMLFMYAFVSYGMYAKGRDRLRIGERERRRMTRQITQTRLNQRLAGMIHDSVTNDLSQVVMLSYQARAQFDASSNPQLTATMDAIDQRTHAALDGIHKVIDLLLDGERDDNSHAEEQAGAGTRDGSMADGIAALKRMVDVEETKLHELGYHGATHWKGSAPASDPSHLDLVGNLLKEIYANILRHCTPGDDTYDVFVTVDDATMRITEVNPVHETPEAMQGLRSGRGLGLHCAAVEAVGGEFNTGIQDGAWTIDALVPLR</sequence>
<feature type="transmembrane region" description="Helical" evidence="2">
    <location>
        <begin position="212"/>
        <end position="234"/>
    </location>
</feature>
<comment type="caution">
    <text evidence="3">The sequence shown here is derived from an EMBL/GenBank/DDBJ whole genome shotgun (WGS) entry which is preliminary data.</text>
</comment>
<evidence type="ECO:0008006" key="5">
    <source>
        <dbReference type="Google" id="ProtNLM"/>
    </source>
</evidence>
<evidence type="ECO:0000313" key="3">
    <source>
        <dbReference type="EMBL" id="NEH11586.1"/>
    </source>
</evidence>
<accession>A0ABX0CBI0</accession>
<gene>
    <name evidence="3" type="ORF">GFD18_05725</name>
</gene>
<feature type="transmembrane region" description="Helical" evidence="2">
    <location>
        <begin position="101"/>
        <end position="122"/>
    </location>
</feature>
<feature type="compositionally biased region" description="Polar residues" evidence="1">
    <location>
        <begin position="1"/>
        <end position="20"/>
    </location>
</feature>
<dbReference type="InterPro" id="IPR036890">
    <property type="entry name" value="HATPase_C_sf"/>
</dbReference>
<keyword evidence="2" id="KW-0472">Membrane</keyword>
<protein>
    <recommendedName>
        <fullName evidence="5">Histidine kinase</fullName>
    </recommendedName>
</protein>
<evidence type="ECO:0000256" key="1">
    <source>
        <dbReference type="SAM" id="MobiDB-lite"/>
    </source>
</evidence>
<feature type="transmembrane region" description="Helical" evidence="2">
    <location>
        <begin position="174"/>
        <end position="192"/>
    </location>
</feature>
<dbReference type="Proteomes" id="UP000475155">
    <property type="component" value="Unassembled WGS sequence"/>
</dbReference>
<dbReference type="EMBL" id="WHZU01000007">
    <property type="protein sequence ID" value="NEH11586.1"/>
    <property type="molecule type" value="Genomic_DNA"/>
</dbReference>
<dbReference type="Gene3D" id="3.30.565.10">
    <property type="entry name" value="Histidine kinase-like ATPase, C-terminal domain"/>
    <property type="match status" value="1"/>
</dbReference>
<dbReference type="RefSeq" id="WP_163200392.1">
    <property type="nucleotide sequence ID" value="NZ_WHZU01000007.1"/>
</dbReference>
<evidence type="ECO:0000313" key="4">
    <source>
        <dbReference type="Proteomes" id="UP000475155"/>
    </source>
</evidence>
<reference evidence="3 4" key="1">
    <citation type="submission" date="2019-10" db="EMBL/GenBank/DDBJ databases">
        <title>Bifidobacterium from non-human primates.</title>
        <authorList>
            <person name="Modesto M."/>
        </authorList>
    </citation>
    <scope>NUCLEOTIDE SEQUENCE [LARGE SCALE GENOMIC DNA]</scope>
    <source>
        <strain evidence="3 4">SMA1</strain>
    </source>
</reference>
<keyword evidence="2" id="KW-0812">Transmembrane</keyword>
<keyword evidence="2" id="KW-1133">Transmembrane helix</keyword>
<proteinExistence type="predicted"/>